<evidence type="ECO:0000313" key="7">
    <source>
        <dbReference type="Proteomes" id="UP000816034"/>
    </source>
</evidence>
<dbReference type="PROSITE" id="PS50222">
    <property type="entry name" value="EF_HAND_2"/>
    <property type="match status" value="5"/>
</dbReference>
<dbReference type="GO" id="GO:0005509">
    <property type="term" value="F:calcium ion binding"/>
    <property type="evidence" value="ECO:0007669"/>
    <property type="project" value="InterPro"/>
</dbReference>
<dbReference type="InterPro" id="IPR016024">
    <property type="entry name" value="ARM-type_fold"/>
</dbReference>
<evidence type="ECO:0000256" key="1">
    <source>
        <dbReference type="ARBA" id="ARBA00022723"/>
    </source>
</evidence>
<evidence type="ECO:0000313" key="6">
    <source>
        <dbReference type="EMBL" id="KAG2374907.1"/>
    </source>
</evidence>
<comment type="caution">
    <text evidence="6">The sequence shown here is derived from an EMBL/GenBank/DDBJ whole genome shotgun (WGS) entry which is preliminary data.</text>
</comment>
<evidence type="ECO:0000256" key="2">
    <source>
        <dbReference type="ARBA" id="ARBA00022737"/>
    </source>
</evidence>
<dbReference type="AlphaFoldDB" id="A0AA88GG12"/>
<dbReference type="RefSeq" id="XP_044544081.1">
    <property type="nucleotide sequence ID" value="XM_044685808.1"/>
</dbReference>
<feature type="region of interest" description="Disordered" evidence="4">
    <location>
        <begin position="83"/>
        <end position="129"/>
    </location>
</feature>
<dbReference type="CDD" id="cd00051">
    <property type="entry name" value="EFh"/>
    <property type="match status" value="2"/>
</dbReference>
<dbReference type="InterPro" id="IPR011992">
    <property type="entry name" value="EF-hand-dom_pair"/>
</dbReference>
<evidence type="ECO:0000259" key="5">
    <source>
        <dbReference type="PROSITE" id="PS50222"/>
    </source>
</evidence>
<dbReference type="SMART" id="SM00054">
    <property type="entry name" value="EFh"/>
    <property type="match status" value="5"/>
</dbReference>
<dbReference type="InterPro" id="IPR002048">
    <property type="entry name" value="EF_hand_dom"/>
</dbReference>
<dbReference type="Pfam" id="PF13499">
    <property type="entry name" value="EF-hand_7"/>
    <property type="match status" value="2"/>
</dbReference>
<keyword evidence="3" id="KW-0106">Calcium</keyword>
<dbReference type="InterPro" id="IPR011989">
    <property type="entry name" value="ARM-like"/>
</dbReference>
<evidence type="ECO:0000256" key="4">
    <source>
        <dbReference type="SAM" id="MobiDB-lite"/>
    </source>
</evidence>
<dbReference type="PANTHER" id="PTHR45942">
    <property type="entry name" value="PROTEIN PHOSPATASE 3 REGULATORY SUBUNIT B ALPHA ISOFORM TYPE 1"/>
    <property type="match status" value="1"/>
</dbReference>
<dbReference type="PROSITE" id="PS00018">
    <property type="entry name" value="EF_HAND_1"/>
    <property type="match status" value="5"/>
</dbReference>
<dbReference type="SUPFAM" id="SSF47473">
    <property type="entry name" value="EF-hand"/>
    <property type="match status" value="2"/>
</dbReference>
<sequence length="1048" mass="121121">MPLNEIQESELRRAFMLADTDGNNSLDVNEVKHLLAQLKHRSTNIFVQPPSDQEVFQLMKLLDENGDGQVEWEEFKHAMEKWMDEDKSTSGGRGSSISHQRSGSSDGRGMNDNSELKKRKQRDYSVEREQVHDKVQKFFLQFRVRDPAMNSPTSPQMSSSLYRRKGIHDHHYRDSLHSSGTGIGSQDEHLVKAQSISLNGLKSQLLEFPKLPFIIDLHSKNIQHSNVLAEVAMSKQQLDVAYNQIKNVLAQCIVFCDLFVIHYSTPYDRIEISDMILDTYQHIFDECFSVFNLLLDMSIYYKLYDIQHQVLYILNCICNGPRIANLDQSHKYHLQNMYFKKLIAEYDILNKVYSHILKQPMTPMEISKQSISLIARFASFNKECRDKIYEINGLLPDLLKTLGGVLSKYKIGLLKIITFSLAILMGDLTHTQSSTVKPNTESTFIALNLLSQLLFHWRVQFEDQDTLVYILHALIGVLDGVRQDDLFKKFVDLLNDKNEYVAESVLSIVISKLIQDKFNVYVLVEKCQLLETFKKVFTTTNSNMVRYYVMLCITDIVKTYPFSIMRLESLNLISDLIAELEKDTEFNDKIIRCLRHICKHMPMTMLLKYLDGYNFIHSLIRYCLNHYYTPKDDVLEKFYNNNKASSSTGGSTSNSLNAYNFELIYHTVHCLLSIIHNHNGELLANIENGSSLYTAVNANQIAIYQTKCLSKFTFEDITDIGTLLKGIVQSPLRESINNWKYSDQQQRSLEEYVRVLLVYIKTICDKISGNVFLREISQKVQILIEQILQQSYAQVELQTNPILEAYKTLYSKQKERVLQLTRVLNSMITHDQSKVTDDLYYKTLTISSKSLVDLENEEKELKYRTFQQLLATCNNLNAQMSDEMLEKLLEYFTSICDKNTGLLSKEQFVEGMMTILNIRDRLLIENNYQLFDIDNSGKIDFREFVVGIVVVNNEISKNAAATLTDREKVMLHQLFSVYDLNHDNMITFEELLQMRRSAAMEGMNKAILTEEELIQDTKTVFDKVDTDHNGIIDFNEFVHAVKSGILSL</sequence>
<reference evidence="6 7" key="1">
    <citation type="journal article" date="2018" name="BMC Genomics">
        <title>The genome of Naegleria lovaniensis, the basis for a comparative approach to unravel pathogenicity factors of the human pathogenic amoeba N. fowleri.</title>
        <authorList>
            <person name="Liechti N."/>
            <person name="Schurch N."/>
            <person name="Bruggmann R."/>
            <person name="Wittwer M."/>
        </authorList>
    </citation>
    <scope>NUCLEOTIDE SEQUENCE [LARGE SCALE GENOMIC DNA]</scope>
    <source>
        <strain evidence="6 7">ATCC 30569</strain>
    </source>
</reference>
<protein>
    <recommendedName>
        <fullName evidence="5">EF-hand domain-containing protein</fullName>
    </recommendedName>
</protein>
<keyword evidence="1" id="KW-0479">Metal-binding</keyword>
<keyword evidence="2" id="KW-0677">Repeat</keyword>
<dbReference type="Gene3D" id="1.25.10.10">
    <property type="entry name" value="Leucine-rich Repeat Variant"/>
    <property type="match status" value="1"/>
</dbReference>
<organism evidence="6 7">
    <name type="scientific">Naegleria lovaniensis</name>
    <name type="common">Amoeba</name>
    <dbReference type="NCBI Taxonomy" id="51637"/>
    <lineage>
        <taxon>Eukaryota</taxon>
        <taxon>Discoba</taxon>
        <taxon>Heterolobosea</taxon>
        <taxon>Tetramitia</taxon>
        <taxon>Eutetramitia</taxon>
        <taxon>Vahlkampfiidae</taxon>
        <taxon>Naegleria</taxon>
    </lineage>
</organism>
<dbReference type="Proteomes" id="UP000816034">
    <property type="component" value="Unassembled WGS sequence"/>
</dbReference>
<evidence type="ECO:0000256" key="3">
    <source>
        <dbReference type="ARBA" id="ARBA00022837"/>
    </source>
</evidence>
<dbReference type="Pfam" id="PF13202">
    <property type="entry name" value="EF-hand_5"/>
    <property type="match status" value="1"/>
</dbReference>
<keyword evidence="7" id="KW-1185">Reference proteome</keyword>
<feature type="domain" description="EF-hand" evidence="5">
    <location>
        <begin position="6"/>
        <end position="41"/>
    </location>
</feature>
<feature type="compositionally biased region" description="Low complexity" evidence="4">
    <location>
        <begin position="95"/>
        <end position="107"/>
    </location>
</feature>
<accession>A0AA88GG12</accession>
<proteinExistence type="predicted"/>
<name>A0AA88GG12_NAELO</name>
<dbReference type="Gene3D" id="1.10.238.10">
    <property type="entry name" value="EF-hand"/>
    <property type="match status" value="2"/>
</dbReference>
<feature type="domain" description="EF-hand" evidence="5">
    <location>
        <begin position="50"/>
        <end position="85"/>
    </location>
</feature>
<feature type="domain" description="EF-hand" evidence="5">
    <location>
        <begin position="966"/>
        <end position="1001"/>
    </location>
</feature>
<gene>
    <name evidence="6" type="ORF">C9374_010281</name>
</gene>
<dbReference type="EMBL" id="PYSW02000041">
    <property type="protein sequence ID" value="KAG2374907.1"/>
    <property type="molecule type" value="Genomic_DNA"/>
</dbReference>
<feature type="domain" description="EF-hand" evidence="5">
    <location>
        <begin position="1012"/>
        <end position="1047"/>
    </location>
</feature>
<feature type="domain" description="EF-hand" evidence="5">
    <location>
        <begin position="919"/>
        <end position="954"/>
    </location>
</feature>
<dbReference type="SUPFAM" id="SSF48371">
    <property type="entry name" value="ARM repeat"/>
    <property type="match status" value="1"/>
</dbReference>
<dbReference type="GeneID" id="68102735"/>
<dbReference type="InterPro" id="IPR018247">
    <property type="entry name" value="EF_Hand_1_Ca_BS"/>
</dbReference>